<evidence type="ECO:0000313" key="2">
    <source>
        <dbReference type="Proteomes" id="UP000714275"/>
    </source>
</evidence>
<comment type="caution">
    <text evidence="1">The sequence shown here is derived from an EMBL/GenBank/DDBJ whole genome shotgun (WGS) entry which is preliminary data.</text>
</comment>
<accession>A0A9P6ZMJ2</accession>
<reference evidence="1" key="1">
    <citation type="journal article" date="2020" name="New Phytol.">
        <title>Comparative genomics reveals dynamic genome evolution in host specialist ectomycorrhizal fungi.</title>
        <authorList>
            <person name="Lofgren L.A."/>
            <person name="Nguyen N.H."/>
            <person name="Vilgalys R."/>
            <person name="Ruytinx J."/>
            <person name="Liao H.L."/>
            <person name="Branco S."/>
            <person name="Kuo A."/>
            <person name="LaButti K."/>
            <person name="Lipzen A."/>
            <person name="Andreopoulos W."/>
            <person name="Pangilinan J."/>
            <person name="Riley R."/>
            <person name="Hundley H."/>
            <person name="Na H."/>
            <person name="Barry K."/>
            <person name="Grigoriev I.V."/>
            <person name="Stajich J.E."/>
            <person name="Kennedy P.G."/>
        </authorList>
    </citation>
    <scope>NUCLEOTIDE SEQUENCE</scope>
    <source>
        <strain evidence="1">DOB743</strain>
    </source>
</reference>
<gene>
    <name evidence="1" type="ORF">EV702DRAFT_1049009</name>
</gene>
<dbReference type="OrthoDB" id="2658861at2759"/>
<evidence type="ECO:0000313" key="1">
    <source>
        <dbReference type="EMBL" id="KAG1771387.1"/>
    </source>
</evidence>
<sequence length="171" mass="19654">MTGNNSETDEEAPKQLPLNEAKVAILEIYLEQWNTTSGQERNVEWGDATRDARVKAPEMDPKLLKSRKTVYRKWLQNHRGKQKDAKPPINLGRKWTYQTVVGALRKNELLKNIEDETGVKPGETEMMNHYSKYLTEMVNSLMEKEVEEATKMAIVWNKQGIPPKVQADTAK</sequence>
<organism evidence="1 2">
    <name type="scientific">Suillus placidus</name>
    <dbReference type="NCBI Taxonomy" id="48579"/>
    <lineage>
        <taxon>Eukaryota</taxon>
        <taxon>Fungi</taxon>
        <taxon>Dikarya</taxon>
        <taxon>Basidiomycota</taxon>
        <taxon>Agaricomycotina</taxon>
        <taxon>Agaricomycetes</taxon>
        <taxon>Agaricomycetidae</taxon>
        <taxon>Boletales</taxon>
        <taxon>Suillineae</taxon>
        <taxon>Suillaceae</taxon>
        <taxon>Suillus</taxon>
    </lineage>
</organism>
<keyword evidence="2" id="KW-1185">Reference proteome</keyword>
<protein>
    <submittedName>
        <fullName evidence="1">Uncharacterized protein</fullName>
    </submittedName>
</protein>
<dbReference type="EMBL" id="JABBWD010000059">
    <property type="protein sequence ID" value="KAG1771387.1"/>
    <property type="molecule type" value="Genomic_DNA"/>
</dbReference>
<proteinExistence type="predicted"/>
<dbReference type="AlphaFoldDB" id="A0A9P6ZMJ2"/>
<dbReference type="Proteomes" id="UP000714275">
    <property type="component" value="Unassembled WGS sequence"/>
</dbReference>
<name>A0A9P6ZMJ2_9AGAM</name>